<dbReference type="InterPro" id="IPR024607">
    <property type="entry name" value="Sulfatase_CS"/>
</dbReference>
<protein>
    <submittedName>
        <fullName evidence="7">Sulfatase-like hydrolase/transferase</fullName>
    </submittedName>
</protein>
<name>A0ABW2JDN3_9ACTN</name>
<evidence type="ECO:0000256" key="4">
    <source>
        <dbReference type="ARBA" id="ARBA00022837"/>
    </source>
</evidence>
<dbReference type="CDD" id="cd16152">
    <property type="entry name" value="sulfatase_like"/>
    <property type="match status" value="1"/>
</dbReference>
<dbReference type="Gene3D" id="3.40.720.10">
    <property type="entry name" value="Alkaline Phosphatase, subunit A"/>
    <property type="match status" value="1"/>
</dbReference>
<proteinExistence type="inferred from homology"/>
<dbReference type="RefSeq" id="WP_381827599.1">
    <property type="nucleotide sequence ID" value="NZ_JBHTCF010000002.1"/>
</dbReference>
<keyword evidence="2" id="KW-0479">Metal-binding</keyword>
<dbReference type="InterPro" id="IPR000917">
    <property type="entry name" value="Sulfatase_N"/>
</dbReference>
<reference evidence="8" key="1">
    <citation type="journal article" date="2019" name="Int. J. Syst. Evol. Microbiol.">
        <title>The Global Catalogue of Microorganisms (GCM) 10K type strain sequencing project: providing services to taxonomists for standard genome sequencing and annotation.</title>
        <authorList>
            <consortium name="The Broad Institute Genomics Platform"/>
            <consortium name="The Broad Institute Genome Sequencing Center for Infectious Disease"/>
            <person name="Wu L."/>
            <person name="Ma J."/>
        </authorList>
    </citation>
    <scope>NUCLEOTIDE SEQUENCE [LARGE SCALE GENOMIC DNA]</scope>
    <source>
        <strain evidence="8">SYNS20</strain>
    </source>
</reference>
<dbReference type="SUPFAM" id="SSF53649">
    <property type="entry name" value="Alkaline phosphatase-like"/>
    <property type="match status" value="1"/>
</dbReference>
<evidence type="ECO:0000313" key="8">
    <source>
        <dbReference type="Proteomes" id="UP001596523"/>
    </source>
</evidence>
<evidence type="ECO:0000259" key="6">
    <source>
        <dbReference type="Pfam" id="PF00884"/>
    </source>
</evidence>
<dbReference type="InterPro" id="IPR050738">
    <property type="entry name" value="Sulfatase"/>
</dbReference>
<evidence type="ECO:0000256" key="5">
    <source>
        <dbReference type="SAM" id="MobiDB-lite"/>
    </source>
</evidence>
<comment type="similarity">
    <text evidence="1">Belongs to the sulfatase family.</text>
</comment>
<evidence type="ECO:0000313" key="7">
    <source>
        <dbReference type="EMBL" id="MFC7303927.1"/>
    </source>
</evidence>
<evidence type="ECO:0000256" key="2">
    <source>
        <dbReference type="ARBA" id="ARBA00022723"/>
    </source>
</evidence>
<dbReference type="PANTHER" id="PTHR42693:SF53">
    <property type="entry name" value="ENDO-4-O-SULFATASE"/>
    <property type="match status" value="1"/>
</dbReference>
<feature type="region of interest" description="Disordered" evidence="5">
    <location>
        <begin position="455"/>
        <end position="474"/>
    </location>
</feature>
<organism evidence="7 8">
    <name type="scientific">Streptomyces monticola</name>
    <dbReference type="NCBI Taxonomy" id="2666263"/>
    <lineage>
        <taxon>Bacteria</taxon>
        <taxon>Bacillati</taxon>
        <taxon>Actinomycetota</taxon>
        <taxon>Actinomycetes</taxon>
        <taxon>Kitasatosporales</taxon>
        <taxon>Streptomycetaceae</taxon>
        <taxon>Streptomyces</taxon>
    </lineage>
</organism>
<comment type="caution">
    <text evidence="7">The sequence shown here is derived from an EMBL/GenBank/DDBJ whole genome shotgun (WGS) entry which is preliminary data.</text>
</comment>
<dbReference type="Proteomes" id="UP001596523">
    <property type="component" value="Unassembled WGS sequence"/>
</dbReference>
<keyword evidence="8" id="KW-1185">Reference proteome</keyword>
<feature type="domain" description="Sulfatase N-terminal" evidence="6">
    <location>
        <begin position="12"/>
        <end position="342"/>
    </location>
</feature>
<evidence type="ECO:0000256" key="1">
    <source>
        <dbReference type="ARBA" id="ARBA00008779"/>
    </source>
</evidence>
<dbReference type="InterPro" id="IPR017850">
    <property type="entry name" value="Alkaline_phosphatase_core_sf"/>
</dbReference>
<dbReference type="PROSITE" id="PS00149">
    <property type="entry name" value="SULFATASE_2"/>
    <property type="match status" value="1"/>
</dbReference>
<dbReference type="EMBL" id="JBHTCF010000002">
    <property type="protein sequence ID" value="MFC7303927.1"/>
    <property type="molecule type" value="Genomic_DNA"/>
</dbReference>
<gene>
    <name evidence="7" type="ORF">ACFQVC_06830</name>
</gene>
<evidence type="ECO:0000256" key="3">
    <source>
        <dbReference type="ARBA" id="ARBA00022801"/>
    </source>
</evidence>
<sequence length="474" mass="52436">MTSPRTSPARRPNVLVFFTDQQRWDTTGIHGNPLGLTPVLDGLAGDGVGVDQSFTCQPVCAPSRASLQTGQYPTTAGVFRNGLALPRTAPTLARSFRDAGYATGYIGKWHLAGDHTSGPVPEEDRAGYEYWLAANLLEFTSDAYETTLYDHDGTPHHFDGYRADALGSAAIDFIEQGRGQTQRQDQEQEQGQEQDRRPFFLFLSFLEPHHQNSRDDYPAPTGYSERYDDPWVPSDLAALGGGNWREHLPGYYGMVRRLDEVLGQIVNALDEQGELEDTVILFTSDHGCHFKTRNAEYKRSVHDASLRVPTVLRGPGLRGGVRLPDLVSHVDLPPTLLDAAGIPVPDHMQGRSLLPLLSGADPDWPPEVLVQISESEVGRALRTDRWKYGATAPGLDPWNDARADTYEDACLYDLHADPDELTNLVDEHAHDRGHDCAHEGILAELRERLAERIVASGEPRPPITARRTAGAERR</sequence>
<accession>A0ABW2JDN3</accession>
<keyword evidence="3" id="KW-0378">Hydrolase</keyword>
<dbReference type="PANTHER" id="PTHR42693">
    <property type="entry name" value="ARYLSULFATASE FAMILY MEMBER"/>
    <property type="match status" value="1"/>
</dbReference>
<keyword evidence="4" id="KW-0106">Calcium</keyword>
<dbReference type="Pfam" id="PF00884">
    <property type="entry name" value="Sulfatase"/>
    <property type="match status" value="1"/>
</dbReference>